<dbReference type="InterPro" id="IPR011044">
    <property type="entry name" value="Quino_amine_DH_bsu"/>
</dbReference>
<dbReference type="EMBL" id="JAAGNX010000003">
    <property type="protein sequence ID" value="NDV62905.1"/>
    <property type="molecule type" value="Genomic_DNA"/>
</dbReference>
<keyword evidence="2" id="KW-1185">Reference proteome</keyword>
<evidence type="ECO:0000313" key="2">
    <source>
        <dbReference type="Proteomes" id="UP000478417"/>
    </source>
</evidence>
<organism evidence="1 2">
    <name type="scientific">Oceanipulchritudo coccoides</name>
    <dbReference type="NCBI Taxonomy" id="2706888"/>
    <lineage>
        <taxon>Bacteria</taxon>
        <taxon>Pseudomonadati</taxon>
        <taxon>Verrucomicrobiota</taxon>
        <taxon>Opitutia</taxon>
        <taxon>Puniceicoccales</taxon>
        <taxon>Oceanipulchritudinaceae</taxon>
        <taxon>Oceanipulchritudo</taxon>
    </lineage>
</organism>
<evidence type="ECO:0000313" key="1">
    <source>
        <dbReference type="EMBL" id="NDV62905.1"/>
    </source>
</evidence>
<dbReference type="SUPFAM" id="SSF50969">
    <property type="entry name" value="YVTN repeat-like/Quinoprotein amine dehydrogenase"/>
    <property type="match status" value="1"/>
</dbReference>
<comment type="caution">
    <text evidence="1">The sequence shown here is derived from an EMBL/GenBank/DDBJ whole genome shotgun (WGS) entry which is preliminary data.</text>
</comment>
<accession>A0A6B2M4Y0</accession>
<gene>
    <name evidence="1" type="ORF">G0Q06_10620</name>
</gene>
<reference evidence="1 2" key="1">
    <citation type="submission" date="2020-02" db="EMBL/GenBank/DDBJ databases">
        <title>Albibacoteraceae fam. nov., the first described family within the subdivision 4 Verrucomicrobia.</title>
        <authorList>
            <person name="Xi F."/>
        </authorList>
    </citation>
    <scope>NUCLEOTIDE SEQUENCE [LARGE SCALE GENOMIC DNA]</scope>
    <source>
        <strain evidence="1 2">CK1056</strain>
    </source>
</reference>
<name>A0A6B2M4Y0_9BACT</name>
<dbReference type="AlphaFoldDB" id="A0A6B2M4Y0"/>
<proteinExistence type="predicted"/>
<dbReference type="RefSeq" id="WP_163965690.1">
    <property type="nucleotide sequence ID" value="NZ_JAAGNX010000003.1"/>
</dbReference>
<sequence length="533" mass="60291">MQLLLSKRALSPTGSIYLKMAAFTIVGMRFCTADAIGQDPNNTLDSLELREFSTAGSFQLNFDERMDLNQDEQILELMYSENLKDWTKVDLNRLRSGEFDILRSATEARADAHGVIMERSYLISKATYTDGFFQLHLSPLNQKVSYELIRLDEQRFPGVVQSWDNIGMDNQENVYFGFTTELSWKIEDMSLFRYNQNAGTYDFLGTYITALQEADNYLLGESVPKGHTYMPFINGKLYMGSQGFHDFKEELYEPGNSLNDMRGSHIFGWDVQNETLEDLSKDYPGGVATVNEGIVALSPIPYGDHLFGYSHPLGNIVFLNHTTGAIDKIVPGIPWSLGNPISREIVASPNGNVYIYRGTESPDQRDLSFNVYRYNIASDQLAMLDFQCTGGFWSGQTVSRDQTEIYIVTAQGELYHLDTTTESWEHMGQMLPQELLNQGAYIRNISCISLDQSEENIYGIISRGENGAQSGDLIEFNLATRTSRIIANFGGGLYTGNNTRDSKGNIYFNRFGDTNRWRKDCGLLKIHIKSEFE</sequence>
<dbReference type="Proteomes" id="UP000478417">
    <property type="component" value="Unassembled WGS sequence"/>
</dbReference>
<protein>
    <submittedName>
        <fullName evidence="1">Uncharacterized protein</fullName>
    </submittedName>
</protein>